<reference evidence="2 3" key="1">
    <citation type="submission" date="2020-08" db="EMBL/GenBank/DDBJ databases">
        <title>Genome public.</title>
        <authorList>
            <person name="Liu C."/>
            <person name="Sun Q."/>
        </authorList>
    </citation>
    <scope>NUCLEOTIDE SEQUENCE [LARGE SCALE GENOMIC DNA]</scope>
    <source>
        <strain evidence="2 3">M29</strain>
    </source>
</reference>
<name>A0ABR7IEE5_9FIRM</name>
<sequence length="198" mass="22460">MAEKVMNLHLLLYAMAALGGLGAAGMLTTHLTYRRLIRKNTGIKSNLKEKWMNLWRTRDRLLNRMNRMVWYPSLFCTALLVTAISLTATGAGQKGVPLAYLYVGAIVPAALLLLRQALDFTYKEELIMNTLSDYVEQVRIWTEETPAAGKPDEASREEIVEHIAESIRQTAAAGSHFSRMLTPEEEEIMREIIREFMD</sequence>
<keyword evidence="1" id="KW-0812">Transmembrane</keyword>
<keyword evidence="3" id="KW-1185">Reference proteome</keyword>
<organism evidence="2 3">
    <name type="scientific">Blautia difficilis</name>
    <dbReference type="NCBI Taxonomy" id="2763027"/>
    <lineage>
        <taxon>Bacteria</taxon>
        <taxon>Bacillati</taxon>
        <taxon>Bacillota</taxon>
        <taxon>Clostridia</taxon>
        <taxon>Lachnospirales</taxon>
        <taxon>Lachnospiraceae</taxon>
        <taxon>Blautia</taxon>
    </lineage>
</organism>
<accession>A0ABR7IEE5</accession>
<evidence type="ECO:0000256" key="1">
    <source>
        <dbReference type="SAM" id="Phobius"/>
    </source>
</evidence>
<protein>
    <submittedName>
        <fullName evidence="2">Uncharacterized protein</fullName>
    </submittedName>
</protein>
<dbReference type="EMBL" id="JACOQG010000001">
    <property type="protein sequence ID" value="MBC5778340.1"/>
    <property type="molecule type" value="Genomic_DNA"/>
</dbReference>
<keyword evidence="1" id="KW-0472">Membrane</keyword>
<evidence type="ECO:0000313" key="2">
    <source>
        <dbReference type="EMBL" id="MBC5778340.1"/>
    </source>
</evidence>
<evidence type="ECO:0000313" key="3">
    <source>
        <dbReference type="Proteomes" id="UP000649826"/>
    </source>
</evidence>
<gene>
    <name evidence="2" type="ORF">H8Z82_01380</name>
</gene>
<comment type="caution">
    <text evidence="2">The sequence shown here is derived from an EMBL/GenBank/DDBJ whole genome shotgun (WGS) entry which is preliminary data.</text>
</comment>
<feature type="transmembrane region" description="Helical" evidence="1">
    <location>
        <begin position="12"/>
        <end position="33"/>
    </location>
</feature>
<dbReference type="Proteomes" id="UP000649826">
    <property type="component" value="Unassembled WGS sequence"/>
</dbReference>
<feature type="transmembrane region" description="Helical" evidence="1">
    <location>
        <begin position="99"/>
        <end position="118"/>
    </location>
</feature>
<keyword evidence="1" id="KW-1133">Transmembrane helix</keyword>
<proteinExistence type="predicted"/>
<feature type="transmembrane region" description="Helical" evidence="1">
    <location>
        <begin position="68"/>
        <end position="87"/>
    </location>
</feature>